<reference evidence="3" key="1">
    <citation type="journal article" date="2019" name="Int. J. Syst. Evol. Microbiol.">
        <title>The Global Catalogue of Microorganisms (GCM) 10K type strain sequencing project: providing services to taxonomists for standard genome sequencing and annotation.</title>
        <authorList>
            <consortium name="The Broad Institute Genomics Platform"/>
            <consortium name="The Broad Institute Genome Sequencing Center for Infectious Disease"/>
            <person name="Wu L."/>
            <person name="Ma J."/>
        </authorList>
    </citation>
    <scope>NUCLEOTIDE SEQUENCE [LARGE SCALE GENOMIC DNA]</scope>
    <source>
        <strain evidence="3">KCTC 52274</strain>
    </source>
</reference>
<dbReference type="RefSeq" id="WP_378288536.1">
    <property type="nucleotide sequence ID" value="NZ_JBHULE010000001.1"/>
</dbReference>
<sequence length="132" mass="15070">MTKRLHSILLFFSILFVSSLQAQSIVFTENIDLFNQDAAITNRLELAENKESHSEKVFSYNSDMDHSAHKHEIHSESHDFGFSRISLIDIISSDEGADFNCSGGFCMDKSHFHKKGLTLKKQLFGYFMKISC</sequence>
<accession>A0ABW5LAI0</accession>
<gene>
    <name evidence="2" type="ORF">ACFSR1_00450</name>
</gene>
<keyword evidence="3" id="KW-1185">Reference proteome</keyword>
<name>A0ABW5LAI0_9FLAO</name>
<dbReference type="Proteomes" id="UP001597319">
    <property type="component" value="Unassembled WGS sequence"/>
</dbReference>
<feature type="signal peptide" evidence="1">
    <location>
        <begin position="1"/>
        <end position="22"/>
    </location>
</feature>
<evidence type="ECO:0000313" key="3">
    <source>
        <dbReference type="Proteomes" id="UP001597319"/>
    </source>
</evidence>
<evidence type="ECO:0000256" key="1">
    <source>
        <dbReference type="SAM" id="SignalP"/>
    </source>
</evidence>
<proteinExistence type="predicted"/>
<dbReference type="EMBL" id="JBHULE010000001">
    <property type="protein sequence ID" value="MFD2561116.1"/>
    <property type="molecule type" value="Genomic_DNA"/>
</dbReference>
<keyword evidence="1" id="KW-0732">Signal</keyword>
<evidence type="ECO:0000313" key="2">
    <source>
        <dbReference type="EMBL" id="MFD2561116.1"/>
    </source>
</evidence>
<organism evidence="2 3">
    <name type="scientific">Aquimarina rubra</name>
    <dbReference type="NCBI Taxonomy" id="1920033"/>
    <lineage>
        <taxon>Bacteria</taxon>
        <taxon>Pseudomonadati</taxon>
        <taxon>Bacteroidota</taxon>
        <taxon>Flavobacteriia</taxon>
        <taxon>Flavobacteriales</taxon>
        <taxon>Flavobacteriaceae</taxon>
        <taxon>Aquimarina</taxon>
    </lineage>
</organism>
<protein>
    <submittedName>
        <fullName evidence="2">Uncharacterized protein</fullName>
    </submittedName>
</protein>
<feature type="chain" id="PRO_5045261884" evidence="1">
    <location>
        <begin position="23"/>
        <end position="132"/>
    </location>
</feature>
<comment type="caution">
    <text evidence="2">The sequence shown here is derived from an EMBL/GenBank/DDBJ whole genome shotgun (WGS) entry which is preliminary data.</text>
</comment>